<evidence type="ECO:0000313" key="2">
    <source>
        <dbReference type="Proteomes" id="UP000276133"/>
    </source>
</evidence>
<evidence type="ECO:0000313" key="1">
    <source>
        <dbReference type="EMBL" id="RNA00083.1"/>
    </source>
</evidence>
<keyword evidence="2" id="KW-1185">Reference proteome</keyword>
<name>A0A3M7PLV4_BRAPC</name>
<sequence>MEQEYPIFSYLNDEKTSSQYKAVNFKIAEANRDGSIRWRCCVCSPTIITKDDQVSKNQNDKHKSVKCVEMFPVQMECIRENEHLKHLAKTCDEFKFVDQYKLCLRRLQLKFDNRAVADFWVKEVTAKTAVAK</sequence>
<dbReference type="AlphaFoldDB" id="A0A3M7PLV4"/>
<protein>
    <submittedName>
        <fullName evidence="1">Uncharacterized protein</fullName>
    </submittedName>
</protein>
<accession>A0A3M7PLV4</accession>
<proteinExistence type="predicted"/>
<dbReference type="EMBL" id="REGN01009930">
    <property type="protein sequence ID" value="RNA00083.1"/>
    <property type="molecule type" value="Genomic_DNA"/>
</dbReference>
<comment type="caution">
    <text evidence="1">The sequence shown here is derived from an EMBL/GenBank/DDBJ whole genome shotgun (WGS) entry which is preliminary data.</text>
</comment>
<dbReference type="OrthoDB" id="10566123at2759"/>
<organism evidence="1 2">
    <name type="scientific">Brachionus plicatilis</name>
    <name type="common">Marine rotifer</name>
    <name type="synonym">Brachionus muelleri</name>
    <dbReference type="NCBI Taxonomy" id="10195"/>
    <lineage>
        <taxon>Eukaryota</taxon>
        <taxon>Metazoa</taxon>
        <taxon>Spiralia</taxon>
        <taxon>Gnathifera</taxon>
        <taxon>Rotifera</taxon>
        <taxon>Eurotatoria</taxon>
        <taxon>Monogononta</taxon>
        <taxon>Pseudotrocha</taxon>
        <taxon>Ploima</taxon>
        <taxon>Brachionidae</taxon>
        <taxon>Brachionus</taxon>
    </lineage>
</organism>
<reference evidence="1 2" key="1">
    <citation type="journal article" date="2018" name="Sci. Rep.">
        <title>Genomic signatures of local adaptation to the degree of environmental predictability in rotifers.</title>
        <authorList>
            <person name="Franch-Gras L."/>
            <person name="Hahn C."/>
            <person name="Garcia-Roger E.M."/>
            <person name="Carmona M.J."/>
            <person name="Serra M."/>
            <person name="Gomez A."/>
        </authorList>
    </citation>
    <scope>NUCLEOTIDE SEQUENCE [LARGE SCALE GENOMIC DNA]</scope>
    <source>
        <strain evidence="1">HYR1</strain>
    </source>
</reference>
<gene>
    <name evidence="1" type="ORF">BpHYR1_014869</name>
</gene>
<dbReference type="Proteomes" id="UP000276133">
    <property type="component" value="Unassembled WGS sequence"/>
</dbReference>